<evidence type="ECO:0000256" key="1">
    <source>
        <dbReference type="SAM" id="Phobius"/>
    </source>
</evidence>
<accession>A0AAV7EWM3</accession>
<organism evidence="2 3">
    <name type="scientific">Aristolochia fimbriata</name>
    <name type="common">White veined hardy Dutchman's pipe vine</name>
    <dbReference type="NCBI Taxonomy" id="158543"/>
    <lineage>
        <taxon>Eukaryota</taxon>
        <taxon>Viridiplantae</taxon>
        <taxon>Streptophyta</taxon>
        <taxon>Embryophyta</taxon>
        <taxon>Tracheophyta</taxon>
        <taxon>Spermatophyta</taxon>
        <taxon>Magnoliopsida</taxon>
        <taxon>Magnoliidae</taxon>
        <taxon>Piperales</taxon>
        <taxon>Aristolochiaceae</taxon>
        <taxon>Aristolochia</taxon>
    </lineage>
</organism>
<dbReference type="PANTHER" id="PTHR36396:SF1">
    <property type="entry name" value="MALTASE-GLUCOAMYLASE, INTESTINAL PROTEIN"/>
    <property type="match status" value="1"/>
</dbReference>
<keyword evidence="1" id="KW-0812">Transmembrane</keyword>
<evidence type="ECO:0000313" key="3">
    <source>
        <dbReference type="Proteomes" id="UP000825729"/>
    </source>
</evidence>
<keyword evidence="1" id="KW-0472">Membrane</keyword>
<gene>
    <name evidence="2" type="ORF">H6P81_004945</name>
</gene>
<dbReference type="PANTHER" id="PTHR36396">
    <property type="entry name" value="MALTASE-GLUCOAMYLASE, INTESTINAL PROTEIN"/>
    <property type="match status" value="1"/>
</dbReference>
<reference evidence="2 3" key="1">
    <citation type="submission" date="2021-07" db="EMBL/GenBank/DDBJ databases">
        <title>The Aristolochia fimbriata genome: insights into angiosperm evolution, floral development and chemical biosynthesis.</title>
        <authorList>
            <person name="Jiao Y."/>
        </authorList>
    </citation>
    <scope>NUCLEOTIDE SEQUENCE [LARGE SCALE GENOMIC DNA]</scope>
    <source>
        <strain evidence="2">IBCAS-2021</strain>
        <tissue evidence="2">Leaf</tissue>
    </source>
</reference>
<keyword evidence="1" id="KW-1133">Transmembrane helix</keyword>
<sequence length="253" mass="27816">MQAVPAPLAQNVQGAWARKENEKLRLNSGPTKFGWTGPFFLSLDQSTSKFQEAVENLCYRPPINSGKIVNEMKNINLLFQVSTFKAFALGESMGAAEDDVKEAPQEPSRPPPFVEVTCKVSGKVRRFAAGTQAGFALHEINRRREIGVPPVFLIEAAKEGEEPVSFGPTSILVDYGEGWRLQTVPEEGTGYEAQATVTEVKSSANFQRKGKSLSVLYVGKILLAFGFIFLIGGIFTLFLENLPWLIMIVNTSL</sequence>
<dbReference type="AlphaFoldDB" id="A0AAV7EWM3"/>
<proteinExistence type="predicted"/>
<dbReference type="EMBL" id="JAINDJ010000003">
    <property type="protein sequence ID" value="KAG9452041.1"/>
    <property type="molecule type" value="Genomic_DNA"/>
</dbReference>
<feature type="transmembrane region" description="Helical" evidence="1">
    <location>
        <begin position="215"/>
        <end position="239"/>
    </location>
</feature>
<name>A0AAV7EWM3_ARIFI</name>
<comment type="caution">
    <text evidence="2">The sequence shown here is derived from an EMBL/GenBank/DDBJ whole genome shotgun (WGS) entry which is preliminary data.</text>
</comment>
<protein>
    <submittedName>
        <fullName evidence="2">Uncharacterized protein</fullName>
    </submittedName>
</protein>
<evidence type="ECO:0000313" key="2">
    <source>
        <dbReference type="EMBL" id="KAG9452041.1"/>
    </source>
</evidence>
<dbReference type="Proteomes" id="UP000825729">
    <property type="component" value="Unassembled WGS sequence"/>
</dbReference>
<keyword evidence="3" id="KW-1185">Reference proteome</keyword>